<dbReference type="GO" id="GO:0006950">
    <property type="term" value="P:response to stress"/>
    <property type="evidence" value="ECO:0007669"/>
    <property type="project" value="UniProtKB-ARBA"/>
</dbReference>
<dbReference type="EMBL" id="BPQB01000004">
    <property type="protein sequence ID" value="GJE86610.1"/>
    <property type="molecule type" value="Genomic_DNA"/>
</dbReference>
<comment type="caution">
    <text evidence="9">The sequence shown here is derived from an EMBL/GenBank/DDBJ whole genome shotgun (WGS) entry which is preliminary data.</text>
</comment>
<dbReference type="InterPro" id="IPR035952">
    <property type="entry name" value="Rhomboid-like_sf"/>
</dbReference>
<dbReference type="Pfam" id="PF04511">
    <property type="entry name" value="DER1"/>
    <property type="match status" value="1"/>
</dbReference>
<feature type="transmembrane region" description="Helical" evidence="7">
    <location>
        <begin position="54"/>
        <end position="74"/>
    </location>
</feature>
<accession>A0A9P3G2R7</accession>
<protein>
    <recommendedName>
        <fullName evidence="7">Derlin</fullName>
    </recommendedName>
</protein>
<dbReference type="PANTHER" id="PTHR11009">
    <property type="entry name" value="DER1-LIKE PROTEIN, DERLIN"/>
    <property type="match status" value="1"/>
</dbReference>
<evidence type="ECO:0000256" key="7">
    <source>
        <dbReference type="RuleBase" id="RU363059"/>
    </source>
</evidence>
<evidence type="ECO:0000256" key="4">
    <source>
        <dbReference type="ARBA" id="ARBA00022824"/>
    </source>
</evidence>
<evidence type="ECO:0000256" key="2">
    <source>
        <dbReference type="ARBA" id="ARBA00008917"/>
    </source>
</evidence>
<evidence type="ECO:0000256" key="1">
    <source>
        <dbReference type="ARBA" id="ARBA00004477"/>
    </source>
</evidence>
<dbReference type="AlphaFoldDB" id="A0A9P3G2R7"/>
<feature type="region of interest" description="Disordered" evidence="8">
    <location>
        <begin position="212"/>
        <end position="251"/>
    </location>
</feature>
<dbReference type="Proteomes" id="UP000703269">
    <property type="component" value="Unassembled WGS sequence"/>
</dbReference>
<dbReference type="Gene3D" id="1.20.1540.10">
    <property type="entry name" value="Rhomboid-like"/>
    <property type="match status" value="1"/>
</dbReference>
<evidence type="ECO:0000313" key="9">
    <source>
        <dbReference type="EMBL" id="GJE86610.1"/>
    </source>
</evidence>
<keyword evidence="4 7" id="KW-0256">Endoplasmic reticulum</keyword>
<comment type="similarity">
    <text evidence="2 7">Belongs to the derlin family.</text>
</comment>
<dbReference type="SUPFAM" id="SSF144091">
    <property type="entry name" value="Rhomboid-like"/>
    <property type="match status" value="1"/>
</dbReference>
<name>A0A9P3G2R7_9APHY</name>
<evidence type="ECO:0000256" key="6">
    <source>
        <dbReference type="ARBA" id="ARBA00023136"/>
    </source>
</evidence>
<evidence type="ECO:0000256" key="3">
    <source>
        <dbReference type="ARBA" id="ARBA00022692"/>
    </source>
</evidence>
<dbReference type="OrthoDB" id="1716531at2759"/>
<dbReference type="GO" id="GO:0005789">
    <property type="term" value="C:endoplasmic reticulum membrane"/>
    <property type="evidence" value="ECO:0007669"/>
    <property type="project" value="UniProtKB-SubCell"/>
</dbReference>
<evidence type="ECO:0000256" key="8">
    <source>
        <dbReference type="SAM" id="MobiDB-lite"/>
    </source>
</evidence>
<feature type="transmembrane region" description="Helical" evidence="7">
    <location>
        <begin position="165"/>
        <end position="185"/>
    </location>
</feature>
<organism evidence="9 10">
    <name type="scientific">Phanerochaete sordida</name>
    <dbReference type="NCBI Taxonomy" id="48140"/>
    <lineage>
        <taxon>Eukaryota</taxon>
        <taxon>Fungi</taxon>
        <taxon>Dikarya</taxon>
        <taxon>Basidiomycota</taxon>
        <taxon>Agaricomycotina</taxon>
        <taxon>Agaricomycetes</taxon>
        <taxon>Polyporales</taxon>
        <taxon>Phanerochaetaceae</taxon>
        <taxon>Phanerochaete</taxon>
    </lineage>
</organism>
<keyword evidence="5 7" id="KW-1133">Transmembrane helix</keyword>
<keyword evidence="6 7" id="KW-0472">Membrane</keyword>
<comment type="subcellular location">
    <subcellularLocation>
        <location evidence="1 7">Endoplasmic reticulum membrane</location>
        <topology evidence="1 7">Multi-pass membrane protein</topology>
    </subcellularLocation>
</comment>
<evidence type="ECO:0000313" key="10">
    <source>
        <dbReference type="Proteomes" id="UP000703269"/>
    </source>
</evidence>
<comment type="function">
    <text evidence="7">May be involved in the degradation of misfolded endoplasmic reticulum (ER) luminal proteins.</text>
</comment>
<keyword evidence="3 7" id="KW-0812">Transmembrane</keyword>
<feature type="transmembrane region" description="Helical" evidence="7">
    <location>
        <begin position="141"/>
        <end position="159"/>
    </location>
</feature>
<sequence>MSFMDEIRKIPPVTRFLCASSLAVSVPVMLHLVHPHRVIFITEYVTQRFEIWRPYTSFFLGGSGLAFLFDFLMLYRNSNELESSITYQARSADYAWQLLVASAAILTLNIPLRSYVHARALLVCLTYLSSRLAPPGSQTSLFGLITMPVIYFPYALIALDFLMAGPAAAATSVTGAVVGHAWWWLVHDTRALREWATAPAWLRNFIDGPGRPGASATGGSGGVHVIPPRRREEPARTGGYSWGSGQRLGDS</sequence>
<reference evidence="9 10" key="1">
    <citation type="submission" date="2021-08" db="EMBL/GenBank/DDBJ databases">
        <title>Draft Genome Sequence of Phanerochaete sordida strain YK-624.</title>
        <authorList>
            <person name="Mori T."/>
            <person name="Dohra H."/>
            <person name="Suzuki T."/>
            <person name="Kawagishi H."/>
            <person name="Hirai H."/>
        </authorList>
    </citation>
    <scope>NUCLEOTIDE SEQUENCE [LARGE SCALE GENOMIC DNA]</scope>
    <source>
        <strain evidence="9 10">YK-624</strain>
    </source>
</reference>
<gene>
    <name evidence="9" type="ORF">PsYK624_026900</name>
</gene>
<feature type="transmembrane region" description="Helical" evidence="7">
    <location>
        <begin position="94"/>
        <end position="112"/>
    </location>
</feature>
<dbReference type="InterPro" id="IPR007599">
    <property type="entry name" value="DER1"/>
</dbReference>
<evidence type="ECO:0000256" key="5">
    <source>
        <dbReference type="ARBA" id="ARBA00022989"/>
    </source>
</evidence>
<keyword evidence="10" id="KW-1185">Reference proteome</keyword>
<proteinExistence type="inferred from homology"/>